<protein>
    <submittedName>
        <fullName evidence="2">Uncharacterized conserved protein, DUF1330 family</fullName>
    </submittedName>
</protein>
<sequence length="116" mass="13422">MSVYIIAQLKFTRRELYDRYQAHFFDVFRKFKGRLLVADERPQVLEGPFERDKVVVLEFTDQAAAMEFQESPEYAEIAVDRKAGADAVVLMVRGQKDESLDKIRAIDAWALTQAPH</sequence>
<evidence type="ECO:0000313" key="2">
    <source>
        <dbReference type="EMBL" id="SHK18995.1"/>
    </source>
</evidence>
<accession>A0A1M6QFP6</accession>
<dbReference type="PANTHER" id="PTHR41521">
    <property type="match status" value="1"/>
</dbReference>
<dbReference type="EMBL" id="LT670844">
    <property type="protein sequence ID" value="SHK18995.1"/>
    <property type="molecule type" value="Genomic_DNA"/>
</dbReference>
<evidence type="ECO:0000313" key="3">
    <source>
        <dbReference type="Proteomes" id="UP000189935"/>
    </source>
</evidence>
<proteinExistence type="predicted"/>
<dbReference type="Gene3D" id="3.30.70.100">
    <property type="match status" value="1"/>
</dbReference>
<dbReference type="RefSeq" id="WP_079538529.1">
    <property type="nucleotide sequence ID" value="NZ_LT670844.1"/>
</dbReference>
<dbReference type="InterPro" id="IPR010753">
    <property type="entry name" value="DUF1330"/>
</dbReference>
<dbReference type="Proteomes" id="UP000189935">
    <property type="component" value="Chromosome I"/>
</dbReference>
<name>A0A1M6QFP6_9BRAD</name>
<organism evidence="2 3">
    <name type="scientific">Bradyrhizobium lablabi</name>
    <dbReference type="NCBI Taxonomy" id="722472"/>
    <lineage>
        <taxon>Bacteria</taxon>
        <taxon>Pseudomonadati</taxon>
        <taxon>Pseudomonadota</taxon>
        <taxon>Alphaproteobacteria</taxon>
        <taxon>Hyphomicrobiales</taxon>
        <taxon>Nitrobacteraceae</taxon>
        <taxon>Bradyrhizobium</taxon>
    </lineage>
</organism>
<dbReference type="InterPro" id="IPR011008">
    <property type="entry name" value="Dimeric_a/b-barrel"/>
</dbReference>
<dbReference type="Pfam" id="PF07045">
    <property type="entry name" value="DUF1330"/>
    <property type="match status" value="1"/>
</dbReference>
<dbReference type="PANTHER" id="PTHR41521:SF4">
    <property type="entry name" value="BLR0684 PROTEIN"/>
    <property type="match status" value="1"/>
</dbReference>
<evidence type="ECO:0000259" key="1">
    <source>
        <dbReference type="Pfam" id="PF07045"/>
    </source>
</evidence>
<dbReference type="OrthoDB" id="9806380at2"/>
<dbReference type="SUPFAM" id="SSF54909">
    <property type="entry name" value="Dimeric alpha+beta barrel"/>
    <property type="match status" value="1"/>
</dbReference>
<feature type="domain" description="DUF1330" evidence="1">
    <location>
        <begin position="2"/>
        <end position="94"/>
    </location>
</feature>
<reference evidence="2 3" key="1">
    <citation type="submission" date="2016-11" db="EMBL/GenBank/DDBJ databases">
        <authorList>
            <person name="Jaros S."/>
            <person name="Januszkiewicz K."/>
            <person name="Wedrychowicz H."/>
        </authorList>
    </citation>
    <scope>NUCLEOTIDE SEQUENCE [LARGE SCALE GENOMIC DNA]</scope>
    <source>
        <strain evidence="2 3">GAS499</strain>
    </source>
</reference>
<gene>
    <name evidence="2" type="ORF">SAMN05444159_2658</name>
</gene>
<dbReference type="AlphaFoldDB" id="A0A1M6QFP6"/>